<dbReference type="Proteomes" id="UP000199408">
    <property type="component" value="Unassembled WGS sequence"/>
</dbReference>
<accession>A0A1C5HSL9</accession>
<dbReference type="AlphaFoldDB" id="A0A1C5HSL9"/>
<reference evidence="3" key="1">
    <citation type="submission" date="2016-06" db="EMBL/GenBank/DDBJ databases">
        <authorList>
            <person name="Varghese N."/>
        </authorList>
    </citation>
    <scope>NUCLEOTIDE SEQUENCE [LARGE SCALE GENOMIC DNA]</scope>
    <source>
        <strain evidence="3">DSM 43171</strain>
    </source>
</reference>
<feature type="signal peptide" evidence="1">
    <location>
        <begin position="1"/>
        <end position="29"/>
    </location>
</feature>
<keyword evidence="3" id="KW-1185">Reference proteome</keyword>
<keyword evidence="1" id="KW-0732">Signal</keyword>
<gene>
    <name evidence="2" type="ORF">GA0070560_105334</name>
</gene>
<evidence type="ECO:0000313" key="3">
    <source>
        <dbReference type="Proteomes" id="UP000199408"/>
    </source>
</evidence>
<dbReference type="EMBL" id="FMDN01000005">
    <property type="protein sequence ID" value="SCG48938.1"/>
    <property type="molecule type" value="Genomic_DNA"/>
</dbReference>
<organism evidence="2 3">
    <name type="scientific">Micromonospora halophytica</name>
    <dbReference type="NCBI Taxonomy" id="47864"/>
    <lineage>
        <taxon>Bacteria</taxon>
        <taxon>Bacillati</taxon>
        <taxon>Actinomycetota</taxon>
        <taxon>Actinomycetes</taxon>
        <taxon>Micromonosporales</taxon>
        <taxon>Micromonosporaceae</taxon>
        <taxon>Micromonospora</taxon>
    </lineage>
</organism>
<name>A0A1C5HSL9_9ACTN</name>
<proteinExistence type="predicted"/>
<dbReference type="OrthoDB" id="3389211at2"/>
<sequence length="215" mass="22837">MARGSLRTRLLTLLTACLASSLVAGVAVAAVLDRDSGHDHADHAHLDTTSGLLVTDRTALRMCVEAGAGAAGADPRAVRADLLAGLDQAREDPNWAGAYGKARFTRATALEFGCPAPKLPDRFERTTVAGPGVTETPSAYRVWVYVLDDSTADRILGAGRPADVATSELMREANVTWPVSTALLIRRSRLADTTTVAWHLRTALGLVRADQRQAP</sequence>
<evidence type="ECO:0000256" key="1">
    <source>
        <dbReference type="SAM" id="SignalP"/>
    </source>
</evidence>
<dbReference type="STRING" id="47864.GA0070560_105334"/>
<protein>
    <submittedName>
        <fullName evidence="2">Uncharacterized protein</fullName>
    </submittedName>
</protein>
<dbReference type="RefSeq" id="WP_091294407.1">
    <property type="nucleotide sequence ID" value="NZ_FMDN01000005.1"/>
</dbReference>
<evidence type="ECO:0000313" key="2">
    <source>
        <dbReference type="EMBL" id="SCG48938.1"/>
    </source>
</evidence>
<feature type="chain" id="PRO_5008717997" evidence="1">
    <location>
        <begin position="30"/>
        <end position="215"/>
    </location>
</feature>